<feature type="compositionally biased region" description="Low complexity" evidence="12">
    <location>
        <begin position="233"/>
        <end position="256"/>
    </location>
</feature>
<comment type="similarity">
    <text evidence="2 11">Belongs to the MICOS complex subunit Mic60 family.</text>
</comment>
<keyword evidence="9" id="KW-0472">Membrane</keyword>
<name>F4R9P8_MELLP</name>
<evidence type="ECO:0000256" key="8">
    <source>
        <dbReference type="ARBA" id="ARBA00023128"/>
    </source>
</evidence>
<dbReference type="OrthoDB" id="10261039at2759"/>
<evidence type="ECO:0000313" key="13">
    <source>
        <dbReference type="EMBL" id="EGG11112.1"/>
    </source>
</evidence>
<proteinExistence type="inferred from homology"/>
<keyword evidence="14" id="KW-1185">Reference proteome</keyword>
<evidence type="ECO:0000256" key="10">
    <source>
        <dbReference type="ARBA" id="ARBA00025571"/>
    </source>
</evidence>
<evidence type="ECO:0000256" key="4">
    <source>
        <dbReference type="ARBA" id="ARBA00022692"/>
    </source>
</evidence>
<comment type="subunit">
    <text evidence="11">Component of the mitochondrial contact site and cristae organizing system (MICOS) complex.</text>
</comment>
<evidence type="ECO:0000256" key="9">
    <source>
        <dbReference type="ARBA" id="ARBA00023136"/>
    </source>
</evidence>
<evidence type="ECO:0000256" key="5">
    <source>
        <dbReference type="ARBA" id="ARBA00022792"/>
    </source>
</evidence>
<keyword evidence="7" id="KW-0175">Coiled coil</keyword>
<dbReference type="VEuPathDB" id="FungiDB:MELLADRAFT_115375"/>
<dbReference type="HOGENOM" id="CLU_008024_1_1_1"/>
<comment type="function">
    <text evidence="10">Component of the MICOS complex, a large protein complex of the mitochondrial inner membrane that plays crucial roles in the maintenance of crista junctions, inner membrane architecture, and formation of contact sites to the outer membrane. Plays a role in keeping cristae membranes connected to the inner boundary membrane. Also promotes protein import via the mitochondrial intermembrane space assembly (MIA) pathway.</text>
</comment>
<dbReference type="Pfam" id="PF09731">
    <property type="entry name" value="Mitofilin"/>
    <property type="match status" value="1"/>
</dbReference>
<feature type="compositionally biased region" description="Basic and acidic residues" evidence="12">
    <location>
        <begin position="172"/>
        <end position="191"/>
    </location>
</feature>
<feature type="compositionally biased region" description="Polar residues" evidence="12">
    <location>
        <begin position="155"/>
        <end position="169"/>
    </location>
</feature>
<protein>
    <recommendedName>
        <fullName evidence="3 11">MICOS complex subunit MIC60</fullName>
    </recommendedName>
    <alternativeName>
        <fullName evidence="11">Mitofilin</fullName>
    </alternativeName>
</protein>
<accession>F4R9P8</accession>
<organism evidence="14">
    <name type="scientific">Melampsora larici-populina (strain 98AG31 / pathotype 3-4-7)</name>
    <name type="common">Poplar leaf rust fungus</name>
    <dbReference type="NCBI Taxonomy" id="747676"/>
    <lineage>
        <taxon>Eukaryota</taxon>
        <taxon>Fungi</taxon>
        <taxon>Dikarya</taxon>
        <taxon>Basidiomycota</taxon>
        <taxon>Pucciniomycotina</taxon>
        <taxon>Pucciniomycetes</taxon>
        <taxon>Pucciniales</taxon>
        <taxon>Melampsoraceae</taxon>
        <taxon>Melampsora</taxon>
    </lineage>
</organism>
<dbReference type="InParanoid" id="F4R9P8"/>
<evidence type="ECO:0000256" key="11">
    <source>
        <dbReference type="RuleBase" id="RU363000"/>
    </source>
</evidence>
<dbReference type="GO" id="GO:0061617">
    <property type="term" value="C:MICOS complex"/>
    <property type="evidence" value="ECO:0007669"/>
    <property type="project" value="TreeGrafter"/>
</dbReference>
<evidence type="ECO:0000256" key="1">
    <source>
        <dbReference type="ARBA" id="ARBA00004434"/>
    </source>
</evidence>
<gene>
    <name evidence="13" type="ORF">MELLADRAFT_115375</name>
</gene>
<keyword evidence="6" id="KW-1133">Transmembrane helix</keyword>
<dbReference type="eggNOG" id="KOG1854">
    <property type="taxonomic scope" value="Eukaryota"/>
</dbReference>
<evidence type="ECO:0000256" key="6">
    <source>
        <dbReference type="ARBA" id="ARBA00022989"/>
    </source>
</evidence>
<keyword evidence="8 11" id="KW-0496">Mitochondrion</keyword>
<reference evidence="14" key="1">
    <citation type="journal article" date="2011" name="Proc. Natl. Acad. Sci. U.S.A.">
        <title>Obligate biotrophy features unraveled by the genomic analysis of rust fungi.</title>
        <authorList>
            <person name="Duplessis S."/>
            <person name="Cuomo C.A."/>
            <person name="Lin Y.-C."/>
            <person name="Aerts A."/>
            <person name="Tisserant E."/>
            <person name="Veneault-Fourrey C."/>
            <person name="Joly D.L."/>
            <person name="Hacquard S."/>
            <person name="Amselem J."/>
            <person name="Cantarel B.L."/>
            <person name="Chiu R."/>
            <person name="Coutinho P.M."/>
            <person name="Feau N."/>
            <person name="Field M."/>
            <person name="Frey P."/>
            <person name="Gelhaye E."/>
            <person name="Goldberg J."/>
            <person name="Grabherr M.G."/>
            <person name="Kodira C.D."/>
            <person name="Kohler A."/>
            <person name="Kuees U."/>
            <person name="Lindquist E.A."/>
            <person name="Lucas S.M."/>
            <person name="Mago R."/>
            <person name="Mauceli E."/>
            <person name="Morin E."/>
            <person name="Murat C."/>
            <person name="Pangilinan J.L."/>
            <person name="Park R."/>
            <person name="Pearson M."/>
            <person name="Quesneville H."/>
            <person name="Rouhier N."/>
            <person name="Sakthikumar S."/>
            <person name="Salamov A.A."/>
            <person name="Schmutz J."/>
            <person name="Selles B."/>
            <person name="Shapiro H."/>
            <person name="Tanguay P."/>
            <person name="Tuskan G.A."/>
            <person name="Henrissat B."/>
            <person name="Van de Peer Y."/>
            <person name="Rouze P."/>
            <person name="Ellis J.G."/>
            <person name="Dodds P.N."/>
            <person name="Schein J.E."/>
            <person name="Zhong S."/>
            <person name="Hamelin R.C."/>
            <person name="Grigoriev I.V."/>
            <person name="Szabo L.J."/>
            <person name="Martin F."/>
        </authorList>
    </citation>
    <scope>NUCLEOTIDE SEQUENCE [LARGE SCALE GENOMIC DNA]</scope>
    <source>
        <strain evidence="14">98AG31 / pathotype 3-4-7</strain>
    </source>
</reference>
<dbReference type="AlphaFoldDB" id="F4R9P8"/>
<evidence type="ECO:0000256" key="12">
    <source>
        <dbReference type="SAM" id="MobiDB-lite"/>
    </source>
</evidence>
<dbReference type="PANTHER" id="PTHR15415:SF7">
    <property type="entry name" value="MICOS COMPLEX SUBUNIT MIC60"/>
    <property type="match status" value="1"/>
</dbReference>
<keyword evidence="4 11" id="KW-0812">Transmembrane</keyword>
<evidence type="ECO:0000256" key="2">
    <source>
        <dbReference type="ARBA" id="ARBA00010877"/>
    </source>
</evidence>
<evidence type="ECO:0000313" key="14">
    <source>
        <dbReference type="Proteomes" id="UP000001072"/>
    </source>
</evidence>
<dbReference type="KEGG" id="mlr:MELLADRAFT_115375"/>
<comment type="subcellular location">
    <subcellularLocation>
        <location evidence="1 11">Mitochondrion inner membrane</location>
        <topology evidence="1 11">Single-pass membrane protein</topology>
    </subcellularLocation>
</comment>
<feature type="region of interest" description="Disordered" evidence="12">
    <location>
        <begin position="155"/>
        <end position="302"/>
    </location>
</feature>
<evidence type="ECO:0000256" key="3">
    <source>
        <dbReference type="ARBA" id="ARBA00018116"/>
    </source>
</evidence>
<evidence type="ECO:0000256" key="7">
    <source>
        <dbReference type="ARBA" id="ARBA00023054"/>
    </source>
</evidence>
<dbReference type="STRING" id="747676.F4R9P8"/>
<dbReference type="GO" id="GO:0042407">
    <property type="term" value="P:cristae formation"/>
    <property type="evidence" value="ECO:0007669"/>
    <property type="project" value="TreeGrafter"/>
</dbReference>
<dbReference type="PANTHER" id="PTHR15415">
    <property type="entry name" value="MITOFILIN"/>
    <property type="match status" value="1"/>
</dbReference>
<keyword evidence="5 11" id="KW-0999">Mitochondrion inner membrane</keyword>
<dbReference type="RefSeq" id="XP_007405714.1">
    <property type="nucleotide sequence ID" value="XM_007405652.1"/>
</dbReference>
<sequence>MTGLRPSSLTRVQLRQGKSFNTLNMSIRSSNSIVPLNHAIRQTSMSSRMNLAQRRLYATNLTPPTPPKRKGLVRKFVLPTAVFGGVFYGAGIYASFQNEWVNDFFTQNVPLGEELVNYFEEYNLEKIGDVSKRAVEVTGGVISSAKNTLGLTETQALHTSPSQSTTSVNGDEEAKLKSKTETNIEKMKAKTEAAVQRGQELAAAGAHQINKSSQKLESTAKAKADQVKQSLKSNAPAASESSPTTSASATTSSTGSLPIYPGSIPIGHEPPPGYIGSAPRPRDPSTTAAPPPPSLPLLAPSIRGFSGSEPALGQLASTIDNLAGFLRDNPDLVVRGKTQSGDDAPRVLASAEVELKNLGHRLEKIKVEERQHLESSLDTQAKQYSKLLLDAERDLHQRLDKQEDDWKDAFESERQKLVKFYNAKLEKELETQQELINERLKQEVISKGLELQRKWTRQIKSQVEQEREGRLSKLVELESCIKELGRATLDNEEYLDQNRRVHKLWNGIRAISRVFEYSFKRPFTEEVLALKAVNKTFMSATEPSTDIISTALATLSSQTIENGVETLPNLTIWFQESVAPRVQSVAFFPDHGGFLAYFASYFLSHFLIINKQSGYQIEGDDVMSVLRRVESLLNGKDLDGATRELNALKGWPKVLARDWLEAARRHLEVKQAIELIETEARLQSLLL</sequence>
<dbReference type="InterPro" id="IPR019133">
    <property type="entry name" value="MIC60"/>
</dbReference>
<dbReference type="Proteomes" id="UP000001072">
    <property type="component" value="Unassembled WGS sequence"/>
</dbReference>
<dbReference type="EMBL" id="GL883093">
    <property type="protein sequence ID" value="EGG11112.1"/>
    <property type="molecule type" value="Genomic_DNA"/>
</dbReference>
<dbReference type="GeneID" id="18925584"/>